<comment type="similarity">
    <text evidence="1">Belongs to the mandelate racemase/muconate lactonizing enzyme family.</text>
</comment>
<evidence type="ECO:0000256" key="2">
    <source>
        <dbReference type="ARBA" id="ARBA00022723"/>
    </source>
</evidence>
<dbReference type="SMART" id="SM00922">
    <property type="entry name" value="MR_MLE"/>
    <property type="match status" value="1"/>
</dbReference>
<dbReference type="SUPFAM" id="SSF54826">
    <property type="entry name" value="Enolase N-terminal domain-like"/>
    <property type="match status" value="1"/>
</dbReference>
<dbReference type="Pfam" id="PF13378">
    <property type="entry name" value="MR_MLE_C"/>
    <property type="match status" value="1"/>
</dbReference>
<dbReference type="RefSeq" id="WP_171244829.1">
    <property type="nucleotide sequence ID" value="NZ_JABEPQ010000004.1"/>
</dbReference>
<accession>A0A849HMV5</accession>
<dbReference type="Gene3D" id="3.20.20.120">
    <property type="entry name" value="Enolase-like C-terminal domain"/>
    <property type="match status" value="1"/>
</dbReference>
<comment type="caution">
    <text evidence="5">The sequence shown here is derived from an EMBL/GenBank/DDBJ whole genome shotgun (WGS) entry which is preliminary data.</text>
</comment>
<evidence type="ECO:0000256" key="3">
    <source>
        <dbReference type="ARBA" id="ARBA00023235"/>
    </source>
</evidence>
<evidence type="ECO:0000313" key="6">
    <source>
        <dbReference type="Proteomes" id="UP000588586"/>
    </source>
</evidence>
<dbReference type="InterPro" id="IPR013342">
    <property type="entry name" value="Mandelate_racemase_C"/>
</dbReference>
<dbReference type="SFLD" id="SFLDS00001">
    <property type="entry name" value="Enolase"/>
    <property type="match status" value="1"/>
</dbReference>
<keyword evidence="6" id="KW-1185">Reference proteome</keyword>
<sequence>MRILRVHAVPVRVPRARVSRSAFGVRDATEAGIVFVETDEGVTGFGEISLIWWRQGSGLCADVNRLLAPLLEGQDPARVAALMRRLREALPSSHDAPAIAAVEMALYDVLGRSLGVPVHLLLGGAVRDSIELSISLHMADPAVMASEAAEWAERGFRTMKVKMGRDWATDLKALAAVRDGAGDEVTLRIDVNEGWTSVPLAVRRLREVADIGVDLVEQPLPANDLEGLAELRSRSDVPVAVDESVWGPEDALRVVKARAADTINLYVSEAGGLQRARQVAELAETAGLTYWIGSMPELGLGTAAIAHLAAALPGLSLASDACGFIYHAADVLTEPLAVADGRIRVPTGPGLGVELDRAAVEHFRIKE</sequence>
<feature type="domain" description="Mandelate racemase/muconate lactonizing enzyme C-terminal" evidence="4">
    <location>
        <begin position="141"/>
        <end position="238"/>
    </location>
</feature>
<gene>
    <name evidence="5" type="ORF">HJG52_17145</name>
</gene>
<dbReference type="InterPro" id="IPR013341">
    <property type="entry name" value="Mandelate_racemase_N_dom"/>
</dbReference>
<name>A0A849HMV5_9MICO</name>
<evidence type="ECO:0000256" key="1">
    <source>
        <dbReference type="ARBA" id="ARBA00008031"/>
    </source>
</evidence>
<dbReference type="Gene3D" id="3.30.390.10">
    <property type="entry name" value="Enolase-like, N-terminal domain"/>
    <property type="match status" value="1"/>
</dbReference>
<proteinExistence type="inferred from homology"/>
<keyword evidence="2" id="KW-0479">Metal-binding</keyword>
<keyword evidence="3" id="KW-0413">Isomerase</keyword>
<dbReference type="InterPro" id="IPR036849">
    <property type="entry name" value="Enolase-like_C_sf"/>
</dbReference>
<evidence type="ECO:0000259" key="4">
    <source>
        <dbReference type="SMART" id="SM00922"/>
    </source>
</evidence>
<dbReference type="PANTHER" id="PTHR48073">
    <property type="entry name" value="O-SUCCINYLBENZOATE SYNTHASE-RELATED"/>
    <property type="match status" value="1"/>
</dbReference>
<dbReference type="InterPro" id="IPR029065">
    <property type="entry name" value="Enolase_C-like"/>
</dbReference>
<dbReference type="Pfam" id="PF02746">
    <property type="entry name" value="MR_MLE_N"/>
    <property type="match status" value="1"/>
</dbReference>
<dbReference type="AlphaFoldDB" id="A0A849HMV5"/>
<dbReference type="InterPro" id="IPR029017">
    <property type="entry name" value="Enolase-like_N"/>
</dbReference>
<dbReference type="Proteomes" id="UP000588586">
    <property type="component" value="Unassembled WGS sequence"/>
</dbReference>
<dbReference type="GO" id="GO:0046872">
    <property type="term" value="F:metal ion binding"/>
    <property type="evidence" value="ECO:0007669"/>
    <property type="project" value="UniProtKB-KW"/>
</dbReference>
<dbReference type="EMBL" id="JABEPQ010000004">
    <property type="protein sequence ID" value="NNM47721.1"/>
    <property type="molecule type" value="Genomic_DNA"/>
</dbReference>
<dbReference type="GO" id="GO:0016854">
    <property type="term" value="F:racemase and epimerase activity"/>
    <property type="evidence" value="ECO:0007669"/>
    <property type="project" value="UniProtKB-ARBA"/>
</dbReference>
<reference evidence="5 6" key="1">
    <citation type="submission" date="2020-04" db="EMBL/GenBank/DDBJ databases">
        <title>Knoellia sp. isolate from air conditioner.</title>
        <authorList>
            <person name="Chea S."/>
            <person name="Kim D.-U."/>
        </authorList>
    </citation>
    <scope>NUCLEOTIDE SEQUENCE [LARGE SCALE GENOMIC DNA]</scope>
    <source>
        <strain evidence="5 6">DB2414S</strain>
    </source>
</reference>
<protein>
    <submittedName>
        <fullName evidence="5">Dipeptide epimerase</fullName>
    </submittedName>
</protein>
<organism evidence="5 6">
    <name type="scientific">Knoellia koreensis</name>
    <dbReference type="NCBI Taxonomy" id="2730921"/>
    <lineage>
        <taxon>Bacteria</taxon>
        <taxon>Bacillati</taxon>
        <taxon>Actinomycetota</taxon>
        <taxon>Actinomycetes</taxon>
        <taxon>Micrococcales</taxon>
        <taxon>Intrasporangiaceae</taxon>
        <taxon>Knoellia</taxon>
    </lineage>
</organism>
<dbReference type="SFLD" id="SFLDG00180">
    <property type="entry name" value="muconate_cycloisomerase"/>
    <property type="match status" value="1"/>
</dbReference>
<dbReference type="PANTHER" id="PTHR48073:SF2">
    <property type="entry name" value="O-SUCCINYLBENZOATE SYNTHASE"/>
    <property type="match status" value="1"/>
</dbReference>
<evidence type="ECO:0000313" key="5">
    <source>
        <dbReference type="EMBL" id="NNM47721.1"/>
    </source>
</evidence>
<dbReference type="SUPFAM" id="SSF51604">
    <property type="entry name" value="Enolase C-terminal domain-like"/>
    <property type="match status" value="1"/>
</dbReference>